<evidence type="ECO:0000256" key="5">
    <source>
        <dbReference type="ARBA" id="ARBA00023136"/>
    </source>
</evidence>
<dbReference type="InterPro" id="IPR002898">
    <property type="entry name" value="MotA_ExbB_proton_chnl"/>
</dbReference>
<keyword evidence="6" id="KW-0653">Protein transport</keyword>
<feature type="transmembrane region" description="Helical" evidence="7">
    <location>
        <begin position="106"/>
        <end position="130"/>
    </location>
</feature>
<proteinExistence type="inferred from homology"/>
<feature type="transmembrane region" description="Helical" evidence="7">
    <location>
        <begin position="150"/>
        <end position="171"/>
    </location>
</feature>
<accession>A0A2Z2P1B8</accession>
<evidence type="ECO:0000256" key="2">
    <source>
        <dbReference type="ARBA" id="ARBA00022475"/>
    </source>
</evidence>
<feature type="transmembrane region" description="Helical" evidence="7">
    <location>
        <begin position="6"/>
        <end position="27"/>
    </location>
</feature>
<dbReference type="Pfam" id="PF01618">
    <property type="entry name" value="MotA_ExbB"/>
    <property type="match status" value="1"/>
</dbReference>
<evidence type="ECO:0000256" key="4">
    <source>
        <dbReference type="ARBA" id="ARBA00022989"/>
    </source>
</evidence>
<evidence type="ECO:0000256" key="6">
    <source>
        <dbReference type="RuleBase" id="RU004057"/>
    </source>
</evidence>
<dbReference type="AlphaFoldDB" id="A0A2Z2P1B8"/>
<keyword evidence="4 7" id="KW-1133">Transmembrane helix</keyword>
<dbReference type="EMBL" id="CP018632">
    <property type="protein sequence ID" value="ASJ75010.1"/>
    <property type="molecule type" value="Genomic_DNA"/>
</dbReference>
<name>A0A2Z2P1B8_9GAMM</name>
<dbReference type="Proteomes" id="UP000250079">
    <property type="component" value="Chromosome"/>
</dbReference>
<keyword evidence="3 7" id="KW-0812">Transmembrane</keyword>
<evidence type="ECO:0000256" key="3">
    <source>
        <dbReference type="ARBA" id="ARBA00022692"/>
    </source>
</evidence>
<dbReference type="GO" id="GO:0017038">
    <property type="term" value="P:protein import"/>
    <property type="evidence" value="ECO:0007669"/>
    <property type="project" value="TreeGrafter"/>
</dbReference>
<keyword evidence="10" id="KW-1185">Reference proteome</keyword>
<organism evidence="9 10">
    <name type="scientific">Granulosicoccus antarcticus IMCC3135</name>
    <dbReference type="NCBI Taxonomy" id="1192854"/>
    <lineage>
        <taxon>Bacteria</taxon>
        <taxon>Pseudomonadati</taxon>
        <taxon>Pseudomonadota</taxon>
        <taxon>Gammaproteobacteria</taxon>
        <taxon>Chromatiales</taxon>
        <taxon>Granulosicoccaceae</taxon>
        <taxon>Granulosicoccus</taxon>
    </lineage>
</organism>
<comment type="similarity">
    <text evidence="6">Belongs to the exbB/tolQ family.</text>
</comment>
<dbReference type="PANTHER" id="PTHR30625">
    <property type="entry name" value="PROTEIN TOLQ"/>
    <property type="match status" value="1"/>
</dbReference>
<reference evidence="9 10" key="1">
    <citation type="submission" date="2016-12" db="EMBL/GenBank/DDBJ databases">
        <authorList>
            <person name="Song W.-J."/>
            <person name="Kurnit D.M."/>
        </authorList>
    </citation>
    <scope>NUCLEOTIDE SEQUENCE [LARGE SCALE GENOMIC DNA]</scope>
    <source>
        <strain evidence="9 10">IMCC3135</strain>
    </source>
</reference>
<dbReference type="RefSeq" id="WP_205737700.1">
    <property type="nucleotide sequence ID" value="NZ_CP018632.1"/>
</dbReference>
<evidence type="ECO:0000259" key="8">
    <source>
        <dbReference type="Pfam" id="PF01618"/>
    </source>
</evidence>
<dbReference type="InterPro" id="IPR050790">
    <property type="entry name" value="ExbB/TolQ_transport"/>
</dbReference>
<feature type="domain" description="MotA/TolQ/ExbB proton channel" evidence="8">
    <location>
        <begin position="67"/>
        <end position="187"/>
    </location>
</feature>
<sequence length="209" mass="22615">MWEIVTAGGWLMVPIVASSVIALAIIGERFFSLRNDKVLPVNLVADVWRMASTRQLTEDKIREIQQASPLGRVLAAGLHNRSHDREVMKASIEEVGGHVAHELERYLNALGTIAAVTPLLGLLGTVIGMISVFTNITTVGVGNPAQLAGGISQALITTAGGLMVAIPALMFHRYFRRKVDGLVVDMEKESLKLVDVLQKRQSQARVAQG</sequence>
<keyword evidence="6" id="KW-0813">Transport</keyword>
<dbReference type="GO" id="GO:0005886">
    <property type="term" value="C:plasma membrane"/>
    <property type="evidence" value="ECO:0007669"/>
    <property type="project" value="UniProtKB-SubCell"/>
</dbReference>
<evidence type="ECO:0000313" key="9">
    <source>
        <dbReference type="EMBL" id="ASJ75010.1"/>
    </source>
</evidence>
<keyword evidence="2" id="KW-1003">Cell membrane</keyword>
<dbReference type="KEGG" id="gai:IMCC3135_24730"/>
<gene>
    <name evidence="9" type="primary">exbB_2</name>
    <name evidence="9" type="ORF">IMCC3135_24730</name>
</gene>
<evidence type="ECO:0000256" key="1">
    <source>
        <dbReference type="ARBA" id="ARBA00004651"/>
    </source>
</evidence>
<keyword evidence="5 7" id="KW-0472">Membrane</keyword>
<protein>
    <submittedName>
        <fullName evidence="9">Biopolymer transport protein ExbB</fullName>
    </submittedName>
</protein>
<evidence type="ECO:0000256" key="7">
    <source>
        <dbReference type="SAM" id="Phobius"/>
    </source>
</evidence>
<evidence type="ECO:0000313" key="10">
    <source>
        <dbReference type="Proteomes" id="UP000250079"/>
    </source>
</evidence>
<dbReference type="PANTHER" id="PTHR30625:SF11">
    <property type="entry name" value="MOTA_TOLQ_EXBB PROTON CHANNEL DOMAIN-CONTAINING PROTEIN"/>
    <property type="match status" value="1"/>
</dbReference>
<comment type="subcellular location">
    <subcellularLocation>
        <location evidence="1">Cell membrane</location>
        <topology evidence="1">Multi-pass membrane protein</topology>
    </subcellularLocation>
    <subcellularLocation>
        <location evidence="6">Membrane</location>
        <topology evidence="6">Multi-pass membrane protein</topology>
    </subcellularLocation>
</comment>